<protein>
    <submittedName>
        <fullName evidence="1">Uncharacterized protein</fullName>
    </submittedName>
</protein>
<accession>A0A4V4HCE0</accession>
<evidence type="ECO:0000313" key="1">
    <source>
        <dbReference type="EMBL" id="THU82985.1"/>
    </source>
</evidence>
<keyword evidence="2" id="KW-1185">Reference proteome</keyword>
<evidence type="ECO:0000313" key="2">
    <source>
        <dbReference type="Proteomes" id="UP000297245"/>
    </source>
</evidence>
<dbReference type="Proteomes" id="UP000297245">
    <property type="component" value="Unassembled WGS sequence"/>
</dbReference>
<dbReference type="OrthoDB" id="1706066at2759"/>
<organism evidence="1 2">
    <name type="scientific">Dendrothele bispora (strain CBS 962.96)</name>
    <dbReference type="NCBI Taxonomy" id="1314807"/>
    <lineage>
        <taxon>Eukaryota</taxon>
        <taxon>Fungi</taxon>
        <taxon>Dikarya</taxon>
        <taxon>Basidiomycota</taxon>
        <taxon>Agaricomycotina</taxon>
        <taxon>Agaricomycetes</taxon>
        <taxon>Agaricomycetidae</taxon>
        <taxon>Agaricales</taxon>
        <taxon>Agaricales incertae sedis</taxon>
        <taxon>Dendrothele</taxon>
    </lineage>
</organism>
<dbReference type="AlphaFoldDB" id="A0A4V4HCE0"/>
<proteinExistence type="predicted"/>
<gene>
    <name evidence="1" type="ORF">K435DRAFT_871766</name>
</gene>
<sequence length="92" mass="10160">MTRQSNIQSLRDVWSALYWTIQRPDRRNRWEDVGGQIHALTAEATIATMTPSPLPAIMRKIVAGEGDQLGDLSTVAEPSVVDQIKGKVAESQ</sequence>
<reference evidence="1 2" key="1">
    <citation type="journal article" date="2019" name="Nat. Ecol. Evol.">
        <title>Megaphylogeny resolves global patterns of mushroom evolution.</title>
        <authorList>
            <person name="Varga T."/>
            <person name="Krizsan K."/>
            <person name="Foldi C."/>
            <person name="Dima B."/>
            <person name="Sanchez-Garcia M."/>
            <person name="Sanchez-Ramirez S."/>
            <person name="Szollosi G.J."/>
            <person name="Szarkandi J.G."/>
            <person name="Papp V."/>
            <person name="Albert L."/>
            <person name="Andreopoulos W."/>
            <person name="Angelini C."/>
            <person name="Antonin V."/>
            <person name="Barry K.W."/>
            <person name="Bougher N.L."/>
            <person name="Buchanan P."/>
            <person name="Buyck B."/>
            <person name="Bense V."/>
            <person name="Catcheside P."/>
            <person name="Chovatia M."/>
            <person name="Cooper J."/>
            <person name="Damon W."/>
            <person name="Desjardin D."/>
            <person name="Finy P."/>
            <person name="Geml J."/>
            <person name="Haridas S."/>
            <person name="Hughes K."/>
            <person name="Justo A."/>
            <person name="Karasinski D."/>
            <person name="Kautmanova I."/>
            <person name="Kiss B."/>
            <person name="Kocsube S."/>
            <person name="Kotiranta H."/>
            <person name="LaButti K.M."/>
            <person name="Lechner B.E."/>
            <person name="Liimatainen K."/>
            <person name="Lipzen A."/>
            <person name="Lukacs Z."/>
            <person name="Mihaltcheva S."/>
            <person name="Morgado L.N."/>
            <person name="Niskanen T."/>
            <person name="Noordeloos M.E."/>
            <person name="Ohm R.A."/>
            <person name="Ortiz-Santana B."/>
            <person name="Ovrebo C."/>
            <person name="Racz N."/>
            <person name="Riley R."/>
            <person name="Savchenko A."/>
            <person name="Shiryaev A."/>
            <person name="Soop K."/>
            <person name="Spirin V."/>
            <person name="Szebenyi C."/>
            <person name="Tomsovsky M."/>
            <person name="Tulloss R.E."/>
            <person name="Uehling J."/>
            <person name="Grigoriev I.V."/>
            <person name="Vagvolgyi C."/>
            <person name="Papp T."/>
            <person name="Martin F.M."/>
            <person name="Miettinen O."/>
            <person name="Hibbett D.S."/>
            <person name="Nagy L.G."/>
        </authorList>
    </citation>
    <scope>NUCLEOTIDE SEQUENCE [LARGE SCALE GENOMIC DNA]</scope>
    <source>
        <strain evidence="1 2">CBS 962.96</strain>
    </source>
</reference>
<name>A0A4V4HCE0_DENBC</name>
<dbReference type="EMBL" id="ML179694">
    <property type="protein sequence ID" value="THU82985.1"/>
    <property type="molecule type" value="Genomic_DNA"/>
</dbReference>